<evidence type="ECO:0000256" key="3">
    <source>
        <dbReference type="SAM" id="SignalP"/>
    </source>
</evidence>
<dbReference type="EMBL" id="JAXCGZ010020982">
    <property type="protein sequence ID" value="KAK7063001.1"/>
    <property type="molecule type" value="Genomic_DNA"/>
</dbReference>
<dbReference type="InterPro" id="IPR038539">
    <property type="entry name" value="Anti-LPS_factor/Scygonadin_sf"/>
</dbReference>
<reference evidence="4 5" key="1">
    <citation type="submission" date="2023-11" db="EMBL/GenBank/DDBJ databases">
        <title>Halocaridina rubra genome assembly.</title>
        <authorList>
            <person name="Smith C."/>
        </authorList>
    </citation>
    <scope>NUCLEOTIDE SEQUENCE [LARGE SCALE GENOMIC DNA]</scope>
    <source>
        <strain evidence="4">EP-1</strain>
        <tissue evidence="4">Whole</tissue>
    </source>
</reference>
<keyword evidence="1" id="KW-0929">Antimicrobial</keyword>
<dbReference type="InterPro" id="IPR024509">
    <property type="entry name" value="Anti-LPS_factor/Scygonadin"/>
</dbReference>
<comment type="caution">
    <text evidence="4">The sequence shown here is derived from an EMBL/GenBank/DDBJ whole genome shotgun (WGS) entry which is preliminary data.</text>
</comment>
<accession>A0AAN8WNV9</accession>
<keyword evidence="2" id="KW-0044">Antibiotic</keyword>
<evidence type="ECO:0000313" key="4">
    <source>
        <dbReference type="EMBL" id="KAK7063001.1"/>
    </source>
</evidence>
<feature type="signal peptide" evidence="3">
    <location>
        <begin position="1"/>
        <end position="24"/>
    </location>
</feature>
<organism evidence="4 5">
    <name type="scientific">Halocaridina rubra</name>
    <name type="common">Hawaiian red shrimp</name>
    <dbReference type="NCBI Taxonomy" id="373956"/>
    <lineage>
        <taxon>Eukaryota</taxon>
        <taxon>Metazoa</taxon>
        <taxon>Ecdysozoa</taxon>
        <taxon>Arthropoda</taxon>
        <taxon>Crustacea</taxon>
        <taxon>Multicrustacea</taxon>
        <taxon>Malacostraca</taxon>
        <taxon>Eumalacostraca</taxon>
        <taxon>Eucarida</taxon>
        <taxon>Decapoda</taxon>
        <taxon>Pleocyemata</taxon>
        <taxon>Caridea</taxon>
        <taxon>Atyoidea</taxon>
        <taxon>Atyidae</taxon>
        <taxon>Halocaridina</taxon>
    </lineage>
</organism>
<keyword evidence="5" id="KW-1185">Reference proteome</keyword>
<feature type="non-terminal residue" evidence="4">
    <location>
        <position position="86"/>
    </location>
</feature>
<feature type="chain" id="PRO_5042858133" evidence="3">
    <location>
        <begin position="25"/>
        <end position="86"/>
    </location>
</feature>
<keyword evidence="3" id="KW-0732">Signal</keyword>
<sequence length="86" mass="9868">MRVIVFTRLLIISALVGLYKDSFGQTLDPESTDTVSHDNASNLWSVGEVELRGNNCYYLISPVIKRWKLYFNSSLWCPRWTPIQGS</sequence>
<name>A0AAN8WNV9_HALRR</name>
<evidence type="ECO:0000256" key="1">
    <source>
        <dbReference type="ARBA" id="ARBA00022529"/>
    </source>
</evidence>
<evidence type="ECO:0000313" key="5">
    <source>
        <dbReference type="Proteomes" id="UP001381693"/>
    </source>
</evidence>
<dbReference type="GO" id="GO:0042742">
    <property type="term" value="P:defense response to bacterium"/>
    <property type="evidence" value="ECO:0007669"/>
    <property type="project" value="UniProtKB-KW"/>
</dbReference>
<protein>
    <submittedName>
        <fullName evidence="4">Uncharacterized protein</fullName>
    </submittedName>
</protein>
<evidence type="ECO:0000256" key="2">
    <source>
        <dbReference type="ARBA" id="ARBA00023022"/>
    </source>
</evidence>
<dbReference type="Pfam" id="PF11630">
    <property type="entry name" value="Anti-LPS-SCYG"/>
    <property type="match status" value="1"/>
</dbReference>
<proteinExistence type="predicted"/>
<dbReference type="AlphaFoldDB" id="A0AAN8WNV9"/>
<dbReference type="Gene3D" id="3.30.160.320">
    <property type="match status" value="1"/>
</dbReference>
<dbReference type="Proteomes" id="UP001381693">
    <property type="component" value="Unassembled WGS sequence"/>
</dbReference>
<gene>
    <name evidence="4" type="ORF">SK128_016416</name>
</gene>